<evidence type="ECO:0000313" key="3">
    <source>
        <dbReference type="EMBL" id="XBO40032.1"/>
    </source>
</evidence>
<organism evidence="3">
    <name type="scientific">Alsobacter sp. KACC 23698</name>
    <dbReference type="NCBI Taxonomy" id="3149229"/>
    <lineage>
        <taxon>Bacteria</taxon>
        <taxon>Pseudomonadati</taxon>
        <taxon>Pseudomonadota</taxon>
        <taxon>Alphaproteobacteria</taxon>
        <taxon>Hyphomicrobiales</taxon>
        <taxon>Alsobacteraceae</taxon>
        <taxon>Alsobacter</taxon>
    </lineage>
</organism>
<proteinExistence type="predicted"/>
<dbReference type="InterPro" id="IPR009015">
    <property type="entry name" value="Fucose_isomerase_N/cen_sf"/>
</dbReference>
<dbReference type="AlphaFoldDB" id="A0AAU7JIL7"/>
<evidence type="ECO:0008006" key="4">
    <source>
        <dbReference type="Google" id="ProtNLM"/>
    </source>
</evidence>
<gene>
    <name evidence="3" type="ORF">ABEG18_04425</name>
</gene>
<protein>
    <recommendedName>
        <fullName evidence="4">Fucose isomerase</fullName>
    </recommendedName>
</protein>
<dbReference type="RefSeq" id="WP_406856886.1">
    <property type="nucleotide sequence ID" value="NZ_CP157484.1"/>
</dbReference>
<evidence type="ECO:0000256" key="1">
    <source>
        <dbReference type="ARBA" id="ARBA00023235"/>
    </source>
</evidence>
<reference evidence="3" key="1">
    <citation type="submission" date="2024-05" db="EMBL/GenBank/DDBJ databases">
        <authorList>
            <person name="Kim S."/>
            <person name="Heo J."/>
            <person name="Choi H."/>
            <person name="Choi Y."/>
            <person name="Kwon S.-W."/>
            <person name="Kim Y."/>
        </authorList>
    </citation>
    <scope>NUCLEOTIDE SEQUENCE</scope>
    <source>
        <strain evidence="3">KACC 23698</strain>
    </source>
</reference>
<sequence>MTLRIGILPLARPTFDVPYAQEMAARAFAALEAASFTLAGDRALLFDAEATRAALARLRDQPLDLVLILQVTFADATMAVEIARAVSAPLAIWALPEPRAGGRLRLNAFCGMNLALHALGRADLLAGWLYAAPEDPAAPRRLAALAAGPETGRTAPAAPRREPSDEDRAAAAEALGRLRGVRVGLVGEHPAGFDTCRYDPAELNRLLGVEVQRIELPVLFARAEAADEGEVAAHRARLDSGVSGLAELDQPQLDRSLRVYDALSGMAREQGLQGLALRCWPEMFTDYGCAACGPSGLLSGEGVPCACEADVYGALTALMLQGVAGEPSWLVDIVDIDAQDDTAVLWHCGSAPLQMADPQVQPRAQIHSNRRMPLLAEFTLKPGRITLARISQARNEPKLVLAGAQVLRAPMSFTGTSGVVRFDAAAGDVMSAMMDEALEHHVALVYGERRPALRAMAAELGLPVLELTP</sequence>
<dbReference type="SUPFAM" id="SSF53743">
    <property type="entry name" value="FucI/AraA N-terminal and middle domains"/>
    <property type="match status" value="2"/>
</dbReference>
<keyword evidence="1" id="KW-0413">Isomerase</keyword>
<dbReference type="EMBL" id="CP157484">
    <property type="protein sequence ID" value="XBO40032.1"/>
    <property type="molecule type" value="Genomic_DNA"/>
</dbReference>
<evidence type="ECO:0000256" key="2">
    <source>
        <dbReference type="ARBA" id="ARBA00023277"/>
    </source>
</evidence>
<dbReference type="PANTHER" id="PTHR36120">
    <property type="entry name" value="FUCOSE ISOMERASE"/>
    <property type="match status" value="1"/>
</dbReference>
<name>A0AAU7JIL7_9HYPH</name>
<keyword evidence="2" id="KW-0119">Carbohydrate metabolism</keyword>
<dbReference type="GO" id="GO:0016861">
    <property type="term" value="F:intramolecular oxidoreductase activity, interconverting aldoses and ketoses"/>
    <property type="evidence" value="ECO:0007669"/>
    <property type="project" value="InterPro"/>
</dbReference>
<dbReference type="PANTHER" id="PTHR36120:SF1">
    <property type="entry name" value="L-FUCOSE ISOMERASE C-TERMINAL DOMAIN-CONTAINING PROTEIN"/>
    <property type="match status" value="1"/>
</dbReference>
<accession>A0AAU7JIL7</accession>
<dbReference type="GO" id="GO:0005996">
    <property type="term" value="P:monosaccharide metabolic process"/>
    <property type="evidence" value="ECO:0007669"/>
    <property type="project" value="InterPro"/>
</dbReference>
<dbReference type="GO" id="GO:0005737">
    <property type="term" value="C:cytoplasm"/>
    <property type="evidence" value="ECO:0007669"/>
    <property type="project" value="InterPro"/>
</dbReference>